<dbReference type="EMBL" id="ABVL01000062">
    <property type="protein sequence ID" value="EDY15759.1"/>
    <property type="molecule type" value="Genomic_DNA"/>
</dbReference>
<keyword evidence="4" id="KW-1185">Reference proteome</keyword>
<dbReference type="Proteomes" id="UP000005824">
    <property type="component" value="Unassembled WGS sequence"/>
</dbReference>
<evidence type="ECO:0000313" key="4">
    <source>
        <dbReference type="Proteomes" id="UP000005824"/>
    </source>
</evidence>
<dbReference type="EMBL" id="ABVL01000062">
    <property type="protein sequence ID" value="EDY15755.1"/>
    <property type="molecule type" value="Genomic_DNA"/>
</dbReference>
<dbReference type="AlphaFoldDB" id="B4D1W5"/>
<evidence type="ECO:0000313" key="2">
    <source>
        <dbReference type="EMBL" id="EDY15759.1"/>
    </source>
</evidence>
<accession>B4D1W5</accession>
<protein>
    <submittedName>
        <fullName evidence="3">Uncharacterized protein</fullName>
    </submittedName>
</protein>
<proteinExistence type="predicted"/>
<evidence type="ECO:0000313" key="1">
    <source>
        <dbReference type="EMBL" id="EDY15755.1"/>
    </source>
</evidence>
<dbReference type="RefSeq" id="WP_006980228.1">
    <property type="nucleotide sequence ID" value="NZ_ABVL01000007.1"/>
</dbReference>
<organism evidence="3 4">
    <name type="scientific">Chthoniobacter flavus Ellin428</name>
    <dbReference type="NCBI Taxonomy" id="497964"/>
    <lineage>
        <taxon>Bacteria</taxon>
        <taxon>Pseudomonadati</taxon>
        <taxon>Verrucomicrobiota</taxon>
        <taxon>Spartobacteria</taxon>
        <taxon>Chthoniobacterales</taxon>
        <taxon>Chthoniobacteraceae</taxon>
        <taxon>Chthoniobacter</taxon>
    </lineage>
</organism>
<evidence type="ECO:0000313" key="3">
    <source>
        <dbReference type="EMBL" id="EDY19727.1"/>
    </source>
</evidence>
<reference evidence="3 4" key="1">
    <citation type="journal article" date="2011" name="J. Bacteriol.">
        <title>Genome sequence of Chthoniobacter flavus Ellin428, an aerobic heterotrophic soil bacterium.</title>
        <authorList>
            <person name="Kant R."/>
            <person name="van Passel M.W."/>
            <person name="Palva A."/>
            <person name="Lucas S."/>
            <person name="Lapidus A."/>
            <person name="Glavina Del Rio T."/>
            <person name="Dalin E."/>
            <person name="Tice H."/>
            <person name="Bruce D."/>
            <person name="Goodwin L."/>
            <person name="Pitluck S."/>
            <person name="Larimer F.W."/>
            <person name="Land M.L."/>
            <person name="Hauser L."/>
            <person name="Sangwan P."/>
            <person name="de Vos W.M."/>
            <person name="Janssen P.H."/>
            <person name="Smidt H."/>
        </authorList>
    </citation>
    <scope>NUCLEOTIDE SEQUENCE [LARGE SCALE GENOMIC DNA]</scope>
    <source>
        <strain evidence="3 4">Ellin428</strain>
    </source>
</reference>
<dbReference type="EMBL" id="ABVL01000007">
    <property type="protein sequence ID" value="EDY19727.1"/>
    <property type="molecule type" value="Genomic_DNA"/>
</dbReference>
<gene>
    <name evidence="3" type="ORF">CfE428DRAFT_2903</name>
    <name evidence="1" type="ORF">CfE428DRAFT_6716</name>
    <name evidence="2" type="ORF">CfE428DRAFT_6720</name>
</gene>
<comment type="caution">
    <text evidence="3">The sequence shown here is derived from an EMBL/GenBank/DDBJ whole genome shotgun (WGS) entry which is preliminary data.</text>
</comment>
<dbReference type="InParanoid" id="B4D1W5"/>
<name>B4D1W5_9BACT</name>
<sequence>MRERKTVIYDSKQHSIVSIIELHKRGEELLCRWCHSPLIIALTHEEANKHKVHPGVFCSRNRKHLTILAELSD</sequence>